<dbReference type="GO" id="GO:0016301">
    <property type="term" value="F:kinase activity"/>
    <property type="evidence" value="ECO:0007669"/>
    <property type="project" value="UniProtKB-KW"/>
</dbReference>
<evidence type="ECO:0000313" key="18">
    <source>
        <dbReference type="Proteomes" id="UP001236652"/>
    </source>
</evidence>
<keyword evidence="18" id="KW-1185">Reference proteome</keyword>
<accession>A0ABY8V3Z6</accession>
<evidence type="ECO:0000313" key="17">
    <source>
        <dbReference type="EMBL" id="WIF99736.1"/>
    </source>
</evidence>
<dbReference type="PANTHER" id="PTHR45528:SF1">
    <property type="entry name" value="SENSOR HISTIDINE KINASE CPXA"/>
    <property type="match status" value="1"/>
</dbReference>
<dbReference type="InterPro" id="IPR005467">
    <property type="entry name" value="His_kinase_dom"/>
</dbReference>
<evidence type="ECO:0000256" key="4">
    <source>
        <dbReference type="ARBA" id="ARBA00022475"/>
    </source>
</evidence>
<dbReference type="InterPro" id="IPR003661">
    <property type="entry name" value="HisK_dim/P_dom"/>
</dbReference>
<dbReference type="RefSeq" id="WP_231416119.1">
    <property type="nucleotide sequence ID" value="NZ_CP126446.1"/>
</dbReference>
<dbReference type="SMART" id="SM00387">
    <property type="entry name" value="HATPase_c"/>
    <property type="match status" value="1"/>
</dbReference>
<evidence type="ECO:0000259" key="16">
    <source>
        <dbReference type="PROSITE" id="PS50885"/>
    </source>
</evidence>
<keyword evidence="7 14" id="KW-0812">Transmembrane</keyword>
<keyword evidence="8" id="KW-0547">Nucleotide-binding</keyword>
<dbReference type="InterPro" id="IPR036890">
    <property type="entry name" value="HATPase_C_sf"/>
</dbReference>
<dbReference type="InterPro" id="IPR003594">
    <property type="entry name" value="HATPase_dom"/>
</dbReference>
<dbReference type="Gene3D" id="1.10.287.130">
    <property type="match status" value="1"/>
</dbReference>
<comment type="catalytic activity">
    <reaction evidence="1">
        <text>ATP + protein L-histidine = ADP + protein N-phospho-L-histidine.</text>
        <dbReference type="EC" id="2.7.13.3"/>
    </reaction>
</comment>
<keyword evidence="12" id="KW-0902">Two-component regulatory system</keyword>
<feature type="domain" description="Histidine kinase" evidence="15">
    <location>
        <begin position="260"/>
        <end position="459"/>
    </location>
</feature>
<evidence type="ECO:0000256" key="8">
    <source>
        <dbReference type="ARBA" id="ARBA00022741"/>
    </source>
</evidence>
<evidence type="ECO:0000256" key="3">
    <source>
        <dbReference type="ARBA" id="ARBA00012438"/>
    </source>
</evidence>
<dbReference type="CDD" id="cd00082">
    <property type="entry name" value="HisKA"/>
    <property type="match status" value="1"/>
</dbReference>
<gene>
    <name evidence="17" type="ORF">QNI29_08795</name>
</gene>
<evidence type="ECO:0000256" key="9">
    <source>
        <dbReference type="ARBA" id="ARBA00022777"/>
    </source>
</evidence>
<dbReference type="InterPro" id="IPR003660">
    <property type="entry name" value="HAMP_dom"/>
</dbReference>
<feature type="domain" description="HAMP" evidence="16">
    <location>
        <begin position="193"/>
        <end position="245"/>
    </location>
</feature>
<evidence type="ECO:0000256" key="2">
    <source>
        <dbReference type="ARBA" id="ARBA00004651"/>
    </source>
</evidence>
<keyword evidence="4" id="KW-1003">Cell membrane</keyword>
<comment type="subcellular location">
    <subcellularLocation>
        <location evidence="2">Cell membrane</location>
        <topology evidence="2">Multi-pass membrane protein</topology>
    </subcellularLocation>
</comment>
<name>A0ABY8V3Z6_9BACI</name>
<dbReference type="SMART" id="SM00388">
    <property type="entry name" value="HisKA"/>
    <property type="match status" value="1"/>
</dbReference>
<sequence>MKKQKKKQTSSSLLRRYILILLIGITLFQITLPLLFVVFEVGFNQFGWTEPNHYRGDKLEAMWHEQAEDLSVEEVPQALEEVHKNYPNASLFWIDQQGRFKDPIQVEEGLYPEVWSVPQTVEFMKESFDGDPFTTVAYIGSTKMDGFMVFQISREYLDSPLSRVESEYRFWFTGIGLGSIFLTFLILSLLFFLRLRRRLIHLQQAMTMDEGAMIPNPVEVKKRDEIGLLEESFNNMVYKLKESQRNEQEEESLRRDLIANLSHDLRTPLTTLRGQIYGLQKEVTTEKGNQLIALADGKITFLGELIENLQSYTLLSAHRFPHHPKEIELTALTRQSLASWYDTLENEGFQIDIHVTDHPMYTTLDPTWFQRILDNVIQNVLRHASEGKYIQFTLAHSDNYGHLSVADHGKGMEQNSSSTKGSGIGLTIISLMTQKSDIAWEIESSPSGTIQHFTFHVNEKRS</sequence>
<feature type="transmembrane region" description="Helical" evidence="14">
    <location>
        <begin position="20"/>
        <end position="39"/>
    </location>
</feature>
<keyword evidence="13 14" id="KW-0472">Membrane</keyword>
<keyword evidence="5" id="KW-0597">Phosphoprotein</keyword>
<dbReference type="InterPro" id="IPR036097">
    <property type="entry name" value="HisK_dim/P_sf"/>
</dbReference>
<evidence type="ECO:0000256" key="12">
    <source>
        <dbReference type="ARBA" id="ARBA00023012"/>
    </source>
</evidence>
<dbReference type="CDD" id="cd06225">
    <property type="entry name" value="HAMP"/>
    <property type="match status" value="1"/>
</dbReference>
<evidence type="ECO:0000256" key="14">
    <source>
        <dbReference type="SAM" id="Phobius"/>
    </source>
</evidence>
<feature type="transmembrane region" description="Helical" evidence="14">
    <location>
        <begin position="170"/>
        <end position="193"/>
    </location>
</feature>
<dbReference type="Gene3D" id="3.30.565.10">
    <property type="entry name" value="Histidine kinase-like ATPase, C-terminal domain"/>
    <property type="match status" value="1"/>
</dbReference>
<dbReference type="EC" id="2.7.13.3" evidence="3"/>
<keyword evidence="9 17" id="KW-0418">Kinase</keyword>
<evidence type="ECO:0000259" key="15">
    <source>
        <dbReference type="PROSITE" id="PS50109"/>
    </source>
</evidence>
<dbReference type="PANTHER" id="PTHR45528">
    <property type="entry name" value="SENSOR HISTIDINE KINASE CPXA"/>
    <property type="match status" value="1"/>
</dbReference>
<evidence type="ECO:0000256" key="6">
    <source>
        <dbReference type="ARBA" id="ARBA00022679"/>
    </source>
</evidence>
<dbReference type="EMBL" id="CP126446">
    <property type="protein sequence ID" value="WIF99736.1"/>
    <property type="molecule type" value="Genomic_DNA"/>
</dbReference>
<dbReference type="SUPFAM" id="SSF55874">
    <property type="entry name" value="ATPase domain of HSP90 chaperone/DNA topoisomerase II/histidine kinase"/>
    <property type="match status" value="1"/>
</dbReference>
<dbReference type="PROSITE" id="PS50885">
    <property type="entry name" value="HAMP"/>
    <property type="match status" value="1"/>
</dbReference>
<evidence type="ECO:0000256" key="11">
    <source>
        <dbReference type="ARBA" id="ARBA00022989"/>
    </source>
</evidence>
<keyword evidence="6" id="KW-0808">Transferase</keyword>
<dbReference type="SUPFAM" id="SSF47384">
    <property type="entry name" value="Homodimeric domain of signal transducing histidine kinase"/>
    <property type="match status" value="1"/>
</dbReference>
<reference evidence="17 18" key="1">
    <citation type="submission" date="2023-05" db="EMBL/GenBank/DDBJ databases">
        <title>Comparative genomics reveals the evidence of polycyclic aromatic hydrocarbons degradation in moderately halophilic genus Pontibacillus.</title>
        <authorList>
            <person name="Yang H."/>
            <person name="Qian Z."/>
        </authorList>
    </citation>
    <scope>NUCLEOTIDE SEQUENCE [LARGE SCALE GENOMIC DNA]</scope>
    <source>
        <strain evidence="18">HN14</strain>
    </source>
</reference>
<evidence type="ECO:0000256" key="1">
    <source>
        <dbReference type="ARBA" id="ARBA00000085"/>
    </source>
</evidence>
<dbReference type="Gene3D" id="6.10.340.10">
    <property type="match status" value="1"/>
</dbReference>
<dbReference type="Pfam" id="PF02518">
    <property type="entry name" value="HATPase_c"/>
    <property type="match status" value="1"/>
</dbReference>
<proteinExistence type="predicted"/>
<dbReference type="PROSITE" id="PS50109">
    <property type="entry name" value="HIS_KIN"/>
    <property type="match status" value="1"/>
</dbReference>
<keyword evidence="11 14" id="KW-1133">Transmembrane helix</keyword>
<evidence type="ECO:0000256" key="7">
    <source>
        <dbReference type="ARBA" id="ARBA00022692"/>
    </source>
</evidence>
<evidence type="ECO:0000256" key="13">
    <source>
        <dbReference type="ARBA" id="ARBA00023136"/>
    </source>
</evidence>
<evidence type="ECO:0000256" key="5">
    <source>
        <dbReference type="ARBA" id="ARBA00022553"/>
    </source>
</evidence>
<evidence type="ECO:0000256" key="10">
    <source>
        <dbReference type="ARBA" id="ARBA00022840"/>
    </source>
</evidence>
<organism evidence="17 18">
    <name type="scientific">Pontibacillus chungwhensis</name>
    <dbReference type="NCBI Taxonomy" id="265426"/>
    <lineage>
        <taxon>Bacteria</taxon>
        <taxon>Bacillati</taxon>
        <taxon>Bacillota</taxon>
        <taxon>Bacilli</taxon>
        <taxon>Bacillales</taxon>
        <taxon>Bacillaceae</taxon>
        <taxon>Pontibacillus</taxon>
    </lineage>
</organism>
<dbReference type="Proteomes" id="UP001236652">
    <property type="component" value="Chromosome"/>
</dbReference>
<protein>
    <recommendedName>
        <fullName evidence="3">histidine kinase</fullName>
        <ecNumber evidence="3">2.7.13.3</ecNumber>
    </recommendedName>
</protein>
<dbReference type="Pfam" id="PF00512">
    <property type="entry name" value="HisKA"/>
    <property type="match status" value="1"/>
</dbReference>
<keyword evidence="10" id="KW-0067">ATP-binding</keyword>
<dbReference type="InterPro" id="IPR050398">
    <property type="entry name" value="HssS/ArlS-like"/>
</dbReference>